<protein>
    <recommendedName>
        <fullName evidence="3">Lytic murein transglycosylase</fullName>
    </recommendedName>
</protein>
<keyword evidence="2" id="KW-1185">Reference proteome</keyword>
<gene>
    <name evidence="1" type="ORF">SAMN03080618_00719</name>
</gene>
<reference evidence="2" key="1">
    <citation type="submission" date="2016-10" db="EMBL/GenBank/DDBJ databases">
        <authorList>
            <person name="Varghese N."/>
            <person name="Submissions S."/>
        </authorList>
    </citation>
    <scope>NUCLEOTIDE SEQUENCE [LARGE SCALE GENOMIC DNA]</scope>
    <source>
        <strain evidence="2">DSM 21857</strain>
    </source>
</reference>
<evidence type="ECO:0008006" key="3">
    <source>
        <dbReference type="Google" id="ProtNLM"/>
    </source>
</evidence>
<dbReference type="STRING" id="1121003.SAMN03080618_00719"/>
<dbReference type="AlphaFoldDB" id="A0A1I3IZF5"/>
<evidence type="ECO:0000313" key="2">
    <source>
        <dbReference type="Proteomes" id="UP000242763"/>
    </source>
</evidence>
<accession>A0A1I3IZF5</accession>
<name>A0A1I3IZF5_9HYPH</name>
<organism evidence="1 2">
    <name type="scientific">Aquamicrobium aerolatum DSM 21857</name>
    <dbReference type="NCBI Taxonomy" id="1121003"/>
    <lineage>
        <taxon>Bacteria</taxon>
        <taxon>Pseudomonadati</taxon>
        <taxon>Pseudomonadota</taxon>
        <taxon>Alphaproteobacteria</taxon>
        <taxon>Hyphomicrobiales</taxon>
        <taxon>Phyllobacteriaceae</taxon>
        <taxon>Aerobium</taxon>
    </lineage>
</organism>
<sequence>MAQRALFWTAPLRPAGHLPLKGGDKLARPFQLISAYGWAVAEPMRFSPLAGEMAGRPEGVAKGYAHPTIHPTETATC</sequence>
<evidence type="ECO:0000313" key="1">
    <source>
        <dbReference type="EMBL" id="SFI53206.1"/>
    </source>
</evidence>
<dbReference type="Proteomes" id="UP000242763">
    <property type="component" value="Unassembled WGS sequence"/>
</dbReference>
<proteinExistence type="predicted"/>
<dbReference type="EMBL" id="FORF01000003">
    <property type="protein sequence ID" value="SFI53206.1"/>
    <property type="molecule type" value="Genomic_DNA"/>
</dbReference>